<protein>
    <submittedName>
        <fullName evidence="2">Phytanoyl-CoA dioxygenase family protein</fullName>
    </submittedName>
</protein>
<dbReference type="AlphaFoldDB" id="A0A5C1I4R1"/>
<keyword evidence="2" id="KW-0560">Oxidoreductase</keyword>
<proteinExistence type="predicted"/>
<dbReference type="OrthoDB" id="9814777at2"/>
<dbReference type="Gene3D" id="2.60.120.620">
    <property type="entry name" value="q2cbj1_9rhob like domain"/>
    <property type="match status" value="1"/>
</dbReference>
<dbReference type="GO" id="GO:0005506">
    <property type="term" value="F:iron ion binding"/>
    <property type="evidence" value="ECO:0007669"/>
    <property type="project" value="UniProtKB-ARBA"/>
</dbReference>
<dbReference type="GO" id="GO:0016706">
    <property type="term" value="F:2-oxoglutarate-dependent dioxygenase activity"/>
    <property type="evidence" value="ECO:0007669"/>
    <property type="project" value="UniProtKB-ARBA"/>
</dbReference>
<sequence length="320" mass="37491">MIKSNFPWIESPFFYKILETKNLSAEEKKLCIDYHENGFTALSNFFPADLIDKVQQETENKAFDTNFPIKTHRTKTRVQDFWEVSEPCKDLASYPPLLKLLETLYGRKPIPFQTLNFSEGTQQLAHSDTIHFSSLPAKFMCGVWVALEDINDENGPLFYYPGSHRLPEYNFAQIKENATSNNYDNYNEYEDFIEEIVKVSPFERKIFHAKKGDMLIWSSNILHGGMPVLKEGSSRWSQVTHYFFEDCYYYTPMLSNMVTDELFLRNNITNIATGEKVVPNYNGEKIDYLRVNKTQYIFNPTRDKKALLKLLYKAVFKKEK</sequence>
<dbReference type="EMBL" id="CP043450">
    <property type="protein sequence ID" value="QEM12151.1"/>
    <property type="molecule type" value="Genomic_DNA"/>
</dbReference>
<comment type="cofactor">
    <cofactor evidence="1">
        <name>Fe(2+)</name>
        <dbReference type="ChEBI" id="CHEBI:29033"/>
    </cofactor>
</comment>
<gene>
    <name evidence="2" type="ORF">DEO27_019675</name>
</gene>
<organism evidence="2 3">
    <name type="scientific">Mucilaginibacter rubeus</name>
    <dbReference type="NCBI Taxonomy" id="2027860"/>
    <lineage>
        <taxon>Bacteria</taxon>
        <taxon>Pseudomonadati</taxon>
        <taxon>Bacteroidota</taxon>
        <taxon>Sphingobacteriia</taxon>
        <taxon>Sphingobacteriales</taxon>
        <taxon>Sphingobacteriaceae</taxon>
        <taxon>Mucilaginibacter</taxon>
    </lineage>
</organism>
<evidence type="ECO:0000313" key="2">
    <source>
        <dbReference type="EMBL" id="QEM12151.1"/>
    </source>
</evidence>
<keyword evidence="2" id="KW-0223">Dioxygenase</keyword>
<accession>A0A5C1I4R1</accession>
<dbReference type="Proteomes" id="UP000251402">
    <property type="component" value="Chromosome"/>
</dbReference>
<dbReference type="SUPFAM" id="SSF51197">
    <property type="entry name" value="Clavaminate synthase-like"/>
    <property type="match status" value="1"/>
</dbReference>
<dbReference type="Pfam" id="PF05721">
    <property type="entry name" value="PhyH"/>
    <property type="match status" value="1"/>
</dbReference>
<evidence type="ECO:0000256" key="1">
    <source>
        <dbReference type="ARBA" id="ARBA00001954"/>
    </source>
</evidence>
<keyword evidence="3" id="KW-1185">Reference proteome</keyword>
<dbReference type="RefSeq" id="WP_112572927.1">
    <property type="nucleotide sequence ID" value="NZ_CP043450.1"/>
</dbReference>
<name>A0A5C1I4R1_9SPHI</name>
<dbReference type="KEGG" id="mrub:DEO27_019675"/>
<reference evidence="2" key="1">
    <citation type="submission" date="2019-08" db="EMBL/GenBank/DDBJ databases">
        <title>Comparative genome analysis confer to the adaptation heavy metal polluted environment.</title>
        <authorList>
            <person name="Li Y."/>
        </authorList>
    </citation>
    <scope>NUCLEOTIDE SEQUENCE [LARGE SCALE GENOMIC DNA]</scope>
    <source>
        <strain evidence="2">P1</strain>
    </source>
</reference>
<dbReference type="PANTHER" id="PTHR20883">
    <property type="entry name" value="PHYTANOYL-COA DIOXYGENASE DOMAIN CONTAINING 1"/>
    <property type="match status" value="1"/>
</dbReference>
<dbReference type="PANTHER" id="PTHR20883:SF48">
    <property type="entry name" value="ECTOINE DIOXYGENASE"/>
    <property type="match status" value="1"/>
</dbReference>
<evidence type="ECO:0000313" key="3">
    <source>
        <dbReference type="Proteomes" id="UP000251402"/>
    </source>
</evidence>
<dbReference type="InterPro" id="IPR008775">
    <property type="entry name" value="Phytyl_CoA_dOase-like"/>
</dbReference>